<reference evidence="11" key="2">
    <citation type="submission" date="2025-08" db="UniProtKB">
        <authorList>
            <consortium name="RefSeq"/>
        </authorList>
    </citation>
    <scope>IDENTIFICATION</scope>
    <source>
        <strain evidence="11">14028-0561.14</strain>
        <tissue evidence="11">Whole fly</tissue>
    </source>
</reference>
<dbReference type="Pfam" id="PF07690">
    <property type="entry name" value="MFS_1"/>
    <property type="match status" value="1"/>
</dbReference>
<keyword evidence="3 8" id="KW-0812">Transmembrane</keyword>
<evidence type="ECO:0000256" key="5">
    <source>
        <dbReference type="ARBA" id="ARBA00022989"/>
    </source>
</evidence>
<dbReference type="PROSITE" id="PS50850">
    <property type="entry name" value="MFS"/>
    <property type="match status" value="1"/>
</dbReference>
<dbReference type="FunFam" id="1.20.1250.20:FF:000003">
    <property type="entry name" value="Solute carrier family 17 member 3"/>
    <property type="match status" value="1"/>
</dbReference>
<dbReference type="RefSeq" id="XP_017021978.1">
    <property type="nucleotide sequence ID" value="XM_017166489.3"/>
</dbReference>
<evidence type="ECO:0000256" key="8">
    <source>
        <dbReference type="SAM" id="Phobius"/>
    </source>
</evidence>
<dbReference type="Proteomes" id="UP001652661">
    <property type="component" value="Chromosome 2R"/>
</dbReference>
<proteinExistence type="predicted"/>
<feature type="transmembrane region" description="Helical" evidence="8">
    <location>
        <begin position="455"/>
        <end position="477"/>
    </location>
</feature>
<evidence type="ECO:0000256" key="4">
    <source>
        <dbReference type="ARBA" id="ARBA00022847"/>
    </source>
</evidence>
<feature type="transmembrane region" description="Helical" evidence="8">
    <location>
        <begin position="288"/>
        <end position="307"/>
    </location>
</feature>
<evidence type="ECO:0000256" key="2">
    <source>
        <dbReference type="ARBA" id="ARBA00022448"/>
    </source>
</evidence>
<dbReference type="PANTHER" id="PTHR11662">
    <property type="entry name" value="SOLUTE CARRIER FAMILY 17"/>
    <property type="match status" value="1"/>
</dbReference>
<dbReference type="Gene3D" id="1.20.1250.20">
    <property type="entry name" value="MFS general substrate transporter like domains"/>
    <property type="match status" value="2"/>
</dbReference>
<organism evidence="10 11">
    <name type="scientific">Drosophila kikkawai</name>
    <name type="common">Fruit fly</name>
    <dbReference type="NCBI Taxonomy" id="30033"/>
    <lineage>
        <taxon>Eukaryota</taxon>
        <taxon>Metazoa</taxon>
        <taxon>Ecdysozoa</taxon>
        <taxon>Arthropoda</taxon>
        <taxon>Hexapoda</taxon>
        <taxon>Insecta</taxon>
        <taxon>Pterygota</taxon>
        <taxon>Neoptera</taxon>
        <taxon>Endopterygota</taxon>
        <taxon>Diptera</taxon>
        <taxon>Brachycera</taxon>
        <taxon>Muscomorpha</taxon>
        <taxon>Ephydroidea</taxon>
        <taxon>Drosophilidae</taxon>
        <taxon>Drosophila</taxon>
        <taxon>Sophophora</taxon>
    </lineage>
</organism>
<evidence type="ECO:0000256" key="6">
    <source>
        <dbReference type="ARBA" id="ARBA00023136"/>
    </source>
</evidence>
<feature type="transmembrane region" description="Helical" evidence="8">
    <location>
        <begin position="366"/>
        <end position="386"/>
    </location>
</feature>
<dbReference type="CDD" id="cd17318">
    <property type="entry name" value="MFS_SLC17"/>
    <property type="match status" value="1"/>
</dbReference>
<dbReference type="AlphaFoldDB" id="A0A6P4IHG2"/>
<feature type="transmembrane region" description="Helical" evidence="8">
    <location>
        <begin position="327"/>
        <end position="345"/>
    </location>
</feature>
<feature type="transmembrane region" description="Helical" evidence="8">
    <location>
        <begin position="225"/>
        <end position="245"/>
    </location>
</feature>
<feature type="transmembrane region" description="Helical" evidence="8">
    <location>
        <begin position="134"/>
        <end position="154"/>
    </location>
</feature>
<feature type="region of interest" description="Disordered" evidence="7">
    <location>
        <begin position="482"/>
        <end position="510"/>
    </location>
</feature>
<evidence type="ECO:0000256" key="3">
    <source>
        <dbReference type="ARBA" id="ARBA00022692"/>
    </source>
</evidence>
<dbReference type="PANTHER" id="PTHR11662:SF457">
    <property type="entry name" value="MAJOR FACILITATOR SUPERFAMILY TRANSPORTER 3"/>
    <property type="match status" value="1"/>
</dbReference>
<dbReference type="InterPro" id="IPR036259">
    <property type="entry name" value="MFS_trans_sf"/>
</dbReference>
<keyword evidence="2" id="KW-0813">Transport</keyword>
<dbReference type="InterPro" id="IPR020846">
    <property type="entry name" value="MFS_dom"/>
</dbReference>
<accession>A0A6P4IHG2</accession>
<feature type="transmembrane region" description="Helical" evidence="8">
    <location>
        <begin position="198"/>
        <end position="219"/>
    </location>
</feature>
<evidence type="ECO:0000313" key="10">
    <source>
        <dbReference type="Proteomes" id="UP001652661"/>
    </source>
</evidence>
<feature type="compositionally biased region" description="Basic and acidic residues" evidence="7">
    <location>
        <begin position="490"/>
        <end position="510"/>
    </location>
</feature>
<dbReference type="GO" id="GO:0015293">
    <property type="term" value="F:symporter activity"/>
    <property type="evidence" value="ECO:0007669"/>
    <property type="project" value="UniProtKB-KW"/>
</dbReference>
<protein>
    <submittedName>
        <fullName evidence="11">Sialin</fullName>
    </submittedName>
</protein>
<dbReference type="GO" id="GO:0016020">
    <property type="term" value="C:membrane"/>
    <property type="evidence" value="ECO:0007669"/>
    <property type="project" value="UniProtKB-SubCell"/>
</dbReference>
<gene>
    <name evidence="11" type="primary">MFS3</name>
</gene>
<feature type="transmembrane region" description="Helical" evidence="8">
    <location>
        <begin position="392"/>
        <end position="410"/>
    </location>
</feature>
<feature type="transmembrane region" description="Helical" evidence="8">
    <location>
        <begin position="422"/>
        <end position="443"/>
    </location>
</feature>
<feature type="transmembrane region" description="Helical" evidence="8">
    <location>
        <begin position="20"/>
        <end position="40"/>
    </location>
</feature>
<keyword evidence="4" id="KW-0769">Symport</keyword>
<dbReference type="GO" id="GO:0006820">
    <property type="term" value="P:monoatomic anion transport"/>
    <property type="evidence" value="ECO:0007669"/>
    <property type="project" value="TreeGrafter"/>
</dbReference>
<feature type="domain" description="Major facilitator superfamily (MFS) profile" evidence="9">
    <location>
        <begin position="15"/>
        <end position="482"/>
    </location>
</feature>
<dbReference type="OrthoDB" id="2985014at2759"/>
<dbReference type="InterPro" id="IPR050382">
    <property type="entry name" value="MFS_Na/Anion_cotransporter"/>
</dbReference>
<evidence type="ECO:0000256" key="1">
    <source>
        <dbReference type="ARBA" id="ARBA00004141"/>
    </source>
</evidence>
<dbReference type="InterPro" id="IPR011701">
    <property type="entry name" value="MFS"/>
</dbReference>
<sequence>MTDEVPAKGSILGKLVPARYVLALLGSIGMAIVYGLKVNLSVAMVAMLNHTAIKAHHESGHGGSSVTLSNASQVTLVEECHPPGGASNATGKGDDGPFDWSEPLQGTLLSCYFWGYLVSQIPLAHVAENFSAKWVMLFSVAINVVCTLLTPVFTNLHFGGLILMRVLEGVGGGASFPAMHVMIASWAPPTERMVMSTIIYVGTSAGTALSILLAGVLSAQWGWESVFYVMGGLSCIWMLLWIILVQDNPNKQRFISAEERHMITSSLGTESKVEHHPPVPWAKVFKSIPFWAILIAHTCSNFGWYMFLIEIPFYMKQVLKFNVASNAALSALPYFPMIIFSIVLGKVLDTLQAKGKISTTFARKTATSICTLIPGVCLLVLCYIGCRHYEAVTVMSVGIVAMGAMFSGFLSNHIDIAPNFAGTLVALTNTAATLPGIVVPLFVGFVTKGNQNIGAWRIIFGVTIVLFALEFLVFVIFGSGSEQSWNKSGSPKDPEAKDEKTPLKDIPAKP</sequence>
<reference evidence="10" key="1">
    <citation type="submission" date="2025-05" db="UniProtKB">
        <authorList>
            <consortium name="RefSeq"/>
        </authorList>
    </citation>
    <scope>NUCLEOTIDE SEQUENCE [LARGE SCALE GENOMIC DNA]</scope>
    <source>
        <strain evidence="10">14028-0561.14</strain>
    </source>
</reference>
<evidence type="ECO:0000259" key="9">
    <source>
        <dbReference type="PROSITE" id="PS50850"/>
    </source>
</evidence>
<name>A0A6P4IHG2_DROKI</name>
<evidence type="ECO:0000256" key="7">
    <source>
        <dbReference type="SAM" id="MobiDB-lite"/>
    </source>
</evidence>
<evidence type="ECO:0000313" key="11">
    <source>
        <dbReference type="RefSeq" id="XP_017021978.1"/>
    </source>
</evidence>
<keyword evidence="5 8" id="KW-1133">Transmembrane helix</keyword>
<comment type="subcellular location">
    <subcellularLocation>
        <location evidence="1">Membrane</location>
        <topology evidence="1">Multi-pass membrane protein</topology>
    </subcellularLocation>
</comment>
<dbReference type="SUPFAM" id="SSF103473">
    <property type="entry name" value="MFS general substrate transporter"/>
    <property type="match status" value="1"/>
</dbReference>
<keyword evidence="6 8" id="KW-0472">Membrane</keyword>
<keyword evidence="10" id="KW-1185">Reference proteome</keyword>